<evidence type="ECO:0000313" key="2">
    <source>
        <dbReference type="Proteomes" id="UP000600449"/>
    </source>
</evidence>
<organism evidence="1 2">
    <name type="scientific">Salinarimonas ramus</name>
    <dbReference type="NCBI Taxonomy" id="690164"/>
    <lineage>
        <taxon>Bacteria</taxon>
        <taxon>Pseudomonadati</taxon>
        <taxon>Pseudomonadota</taxon>
        <taxon>Alphaproteobacteria</taxon>
        <taxon>Hyphomicrobiales</taxon>
        <taxon>Salinarimonadaceae</taxon>
        <taxon>Salinarimonas</taxon>
    </lineage>
</organism>
<accession>A0A917Q6G6</accession>
<reference evidence="1 2" key="1">
    <citation type="journal article" date="2014" name="Int. J. Syst. Evol. Microbiol.">
        <title>Complete genome sequence of Corynebacterium casei LMG S-19264T (=DSM 44701T), isolated from a smear-ripened cheese.</title>
        <authorList>
            <consortium name="US DOE Joint Genome Institute (JGI-PGF)"/>
            <person name="Walter F."/>
            <person name="Albersmeier A."/>
            <person name="Kalinowski J."/>
            <person name="Ruckert C."/>
        </authorList>
    </citation>
    <scope>NUCLEOTIDE SEQUENCE [LARGE SCALE GENOMIC DNA]</scope>
    <source>
        <strain evidence="1 2">CGMCC 1.9161</strain>
    </source>
</reference>
<protein>
    <submittedName>
        <fullName evidence="1">Uncharacterized protein</fullName>
    </submittedName>
</protein>
<proteinExistence type="predicted"/>
<gene>
    <name evidence="1" type="ORF">GCM10011322_14650</name>
</gene>
<evidence type="ECO:0000313" key="1">
    <source>
        <dbReference type="EMBL" id="GGK29332.1"/>
    </source>
</evidence>
<dbReference type="RefSeq" id="WP_188911216.1">
    <property type="nucleotide sequence ID" value="NZ_BMMF01000004.1"/>
</dbReference>
<dbReference type="Proteomes" id="UP000600449">
    <property type="component" value="Unassembled WGS sequence"/>
</dbReference>
<dbReference type="EMBL" id="BMMF01000004">
    <property type="protein sequence ID" value="GGK29332.1"/>
    <property type="molecule type" value="Genomic_DNA"/>
</dbReference>
<comment type="caution">
    <text evidence="1">The sequence shown here is derived from an EMBL/GenBank/DDBJ whole genome shotgun (WGS) entry which is preliminary data.</text>
</comment>
<keyword evidence="2" id="KW-1185">Reference proteome</keyword>
<name>A0A917Q6G6_9HYPH</name>
<dbReference type="AlphaFoldDB" id="A0A917Q6G6"/>
<sequence length="65" mass="7586">MSAEEARPIRSDLARIDAHEITAEEYAEVPELDDAFFERADLYEGDRLIRRGRRANDDETHPERV</sequence>